<dbReference type="EMBL" id="HBUF01035132">
    <property type="protein sequence ID" value="CAG6616194.1"/>
    <property type="molecule type" value="Transcribed_RNA"/>
</dbReference>
<dbReference type="EMBL" id="HBUF01621066">
    <property type="protein sequence ID" value="CAG6781004.1"/>
    <property type="molecule type" value="Transcribed_RNA"/>
</dbReference>
<protein>
    <submittedName>
        <fullName evidence="1">Uncharacterized protein</fullName>
    </submittedName>
</protein>
<dbReference type="EMBL" id="HBUF01621067">
    <property type="protein sequence ID" value="CAG6781006.1"/>
    <property type="molecule type" value="Transcribed_RNA"/>
</dbReference>
<dbReference type="EMBL" id="HBUF01035135">
    <property type="protein sequence ID" value="CAG6616207.1"/>
    <property type="molecule type" value="Transcribed_RNA"/>
</dbReference>
<sequence>MPFVTVSFEPCARILRSRSRTRDPSIGWIERSWRTVCGATCNATATILSCGATLLISTIRCMVPNSPSVCPTLKSRACSSPRISKWRNCSVPIITIWCPGERETETISLEYLRRSMLAVAD</sequence>
<proteinExistence type="predicted"/>
<dbReference type="EMBL" id="HBUF01035134">
    <property type="protein sequence ID" value="CAG6616202.1"/>
    <property type="molecule type" value="Transcribed_RNA"/>
</dbReference>
<dbReference type="EMBL" id="HBUF01035139">
    <property type="protein sequence ID" value="CAG6616225.1"/>
    <property type="molecule type" value="Transcribed_RNA"/>
</dbReference>
<dbReference type="EMBL" id="HBUF01330825">
    <property type="protein sequence ID" value="CAG6696942.1"/>
    <property type="molecule type" value="Transcribed_RNA"/>
</dbReference>
<dbReference type="EMBL" id="HBUF01330826">
    <property type="protein sequence ID" value="CAG6696945.1"/>
    <property type="molecule type" value="Transcribed_RNA"/>
</dbReference>
<dbReference type="EMBL" id="HBUF01035136">
    <property type="protein sequence ID" value="CAG6616211.1"/>
    <property type="molecule type" value="Transcribed_RNA"/>
</dbReference>
<dbReference type="EMBL" id="HBUF01035140">
    <property type="protein sequence ID" value="CAG6616229.1"/>
    <property type="molecule type" value="Transcribed_RNA"/>
</dbReference>
<organism evidence="1">
    <name type="scientific">Cacopsylla melanoneura</name>
    <dbReference type="NCBI Taxonomy" id="428564"/>
    <lineage>
        <taxon>Eukaryota</taxon>
        <taxon>Metazoa</taxon>
        <taxon>Ecdysozoa</taxon>
        <taxon>Arthropoda</taxon>
        <taxon>Hexapoda</taxon>
        <taxon>Insecta</taxon>
        <taxon>Pterygota</taxon>
        <taxon>Neoptera</taxon>
        <taxon>Paraneoptera</taxon>
        <taxon>Hemiptera</taxon>
        <taxon>Sternorrhyncha</taxon>
        <taxon>Psylloidea</taxon>
        <taxon>Psyllidae</taxon>
        <taxon>Psyllinae</taxon>
        <taxon>Cacopsylla</taxon>
    </lineage>
</organism>
<dbReference type="AlphaFoldDB" id="A0A8D8U6I4"/>
<dbReference type="EMBL" id="HBUF01330827">
    <property type="protein sequence ID" value="CAG6696949.1"/>
    <property type="molecule type" value="Transcribed_RNA"/>
</dbReference>
<dbReference type="EMBL" id="HBUF01330829">
    <property type="protein sequence ID" value="CAG6696956.1"/>
    <property type="molecule type" value="Transcribed_RNA"/>
</dbReference>
<name>A0A8D8U6I4_9HEMI</name>
<accession>A0A8D8U6I4</accession>
<dbReference type="EMBL" id="HBUF01035137">
    <property type="protein sequence ID" value="CAG6616215.1"/>
    <property type="molecule type" value="Transcribed_RNA"/>
</dbReference>
<dbReference type="EMBL" id="HBUF01621068">
    <property type="protein sequence ID" value="CAG6781008.1"/>
    <property type="molecule type" value="Transcribed_RNA"/>
</dbReference>
<dbReference type="EMBL" id="HBUF01621069">
    <property type="protein sequence ID" value="CAG6781010.1"/>
    <property type="molecule type" value="Transcribed_RNA"/>
</dbReference>
<evidence type="ECO:0000313" key="1">
    <source>
        <dbReference type="EMBL" id="CAG6696942.1"/>
    </source>
</evidence>
<dbReference type="EMBL" id="HBUF01035133">
    <property type="protein sequence ID" value="CAG6616198.1"/>
    <property type="molecule type" value="Transcribed_RNA"/>
</dbReference>
<dbReference type="EMBL" id="HBUF01330828">
    <property type="protein sequence ID" value="CAG6696952.1"/>
    <property type="molecule type" value="Transcribed_RNA"/>
</dbReference>
<dbReference type="EMBL" id="HBUF01035138">
    <property type="protein sequence ID" value="CAG6616220.1"/>
    <property type="molecule type" value="Transcribed_RNA"/>
</dbReference>
<dbReference type="EMBL" id="HBUF01341141">
    <property type="protein sequence ID" value="CAG6703662.1"/>
    <property type="molecule type" value="Transcribed_RNA"/>
</dbReference>
<dbReference type="EMBL" id="HBUF01341142">
    <property type="protein sequence ID" value="CAG6703665.1"/>
    <property type="molecule type" value="Transcribed_RNA"/>
</dbReference>
<reference evidence="1" key="1">
    <citation type="submission" date="2021-05" db="EMBL/GenBank/DDBJ databases">
        <authorList>
            <person name="Alioto T."/>
            <person name="Alioto T."/>
            <person name="Gomez Garrido J."/>
        </authorList>
    </citation>
    <scope>NUCLEOTIDE SEQUENCE</scope>
</reference>
<dbReference type="EMBL" id="HBUF01341143">
    <property type="protein sequence ID" value="CAG6703668.1"/>
    <property type="molecule type" value="Transcribed_RNA"/>
</dbReference>